<dbReference type="Gene3D" id="3.10.310.50">
    <property type="match status" value="1"/>
</dbReference>
<dbReference type="Proteomes" id="UP000321456">
    <property type="component" value="Unassembled WGS sequence"/>
</dbReference>
<gene>
    <name evidence="2" type="ORF">FVB32_08575</name>
</gene>
<dbReference type="PANTHER" id="PTHR30373">
    <property type="entry name" value="UPF0603 PROTEIN YGCG"/>
    <property type="match status" value="1"/>
</dbReference>
<reference evidence="2 3" key="1">
    <citation type="submission" date="2019-08" db="EMBL/GenBank/DDBJ databases">
        <title>Professor.</title>
        <authorList>
            <person name="Park J.S."/>
        </authorList>
    </citation>
    <scope>NUCLEOTIDE SEQUENCE [LARGE SCALE GENOMIC DNA]</scope>
    <source>
        <strain evidence="2 3">176CP5-101</strain>
    </source>
</reference>
<dbReference type="Pfam" id="PF04536">
    <property type="entry name" value="TPM_phosphatase"/>
    <property type="match status" value="1"/>
</dbReference>
<dbReference type="InterPro" id="IPR007621">
    <property type="entry name" value="TPM_dom"/>
</dbReference>
<comment type="caution">
    <text evidence="2">The sequence shown here is derived from an EMBL/GenBank/DDBJ whole genome shotgun (WGS) entry which is preliminary data.</text>
</comment>
<evidence type="ECO:0000313" key="3">
    <source>
        <dbReference type="Proteomes" id="UP000321456"/>
    </source>
</evidence>
<proteinExistence type="predicted"/>
<protein>
    <submittedName>
        <fullName evidence="2">TPM domain-containing protein</fullName>
    </submittedName>
</protein>
<evidence type="ECO:0000313" key="2">
    <source>
        <dbReference type="EMBL" id="TXN38333.1"/>
    </source>
</evidence>
<accession>A0A5C8VAC8</accession>
<dbReference type="EMBL" id="VRUR01000001">
    <property type="protein sequence ID" value="TXN38333.1"/>
    <property type="molecule type" value="Genomic_DNA"/>
</dbReference>
<dbReference type="AlphaFoldDB" id="A0A5C8VAC8"/>
<evidence type="ECO:0000259" key="1">
    <source>
        <dbReference type="Pfam" id="PF04536"/>
    </source>
</evidence>
<feature type="domain" description="TPM" evidence="1">
    <location>
        <begin position="5"/>
        <end position="121"/>
    </location>
</feature>
<dbReference type="PANTHER" id="PTHR30373:SF8">
    <property type="entry name" value="BLL7265 PROTEIN"/>
    <property type="match status" value="1"/>
</dbReference>
<dbReference type="RefSeq" id="WP_147743249.1">
    <property type="nucleotide sequence ID" value="NZ_VRUR01000001.1"/>
</dbReference>
<name>A0A5C8VAC8_9FLAO</name>
<sequence length="145" mass="16391">MSHVEEFLTAEEENDIVAAIQEAEKNTSGEIRVHIEATAKMDHFSRAQQIFHFLKMDNTKDENGVLIYVAVDDKKFVIYGDSGIDHAVPKGFWDTTKDTIEAHFKNKNFKQGIVEGVLRAGKELQAHFPWDNNDINELSDAISKG</sequence>
<organism evidence="2 3">
    <name type="scientific">Flagellimonas hymeniacidonis</name>
    <dbReference type="NCBI Taxonomy" id="2603628"/>
    <lineage>
        <taxon>Bacteria</taxon>
        <taxon>Pseudomonadati</taxon>
        <taxon>Bacteroidota</taxon>
        <taxon>Flavobacteriia</taxon>
        <taxon>Flavobacteriales</taxon>
        <taxon>Flavobacteriaceae</taxon>
        <taxon>Flagellimonas</taxon>
    </lineage>
</organism>
<keyword evidence="3" id="KW-1185">Reference proteome</keyword>